<keyword evidence="2" id="KW-1185">Reference proteome</keyword>
<evidence type="ECO:0000313" key="1">
    <source>
        <dbReference type="EMBL" id="GBN47163.1"/>
    </source>
</evidence>
<dbReference type="OrthoDB" id="8300472at2759"/>
<sequence>LQHSAGVIHGLLLFCQWCRESTTIAAEFCKKQESAQRGARTHDPEIKSLVLYRLS</sequence>
<dbReference type="Proteomes" id="UP000499080">
    <property type="component" value="Unassembled WGS sequence"/>
</dbReference>
<gene>
    <name evidence="1" type="ORF">AVEN_121336_1</name>
</gene>
<reference evidence="1 2" key="1">
    <citation type="journal article" date="2019" name="Sci. Rep.">
        <title>Orb-weaving spider Araneus ventricosus genome elucidates the spidroin gene catalogue.</title>
        <authorList>
            <person name="Kono N."/>
            <person name="Nakamura H."/>
            <person name="Ohtoshi R."/>
            <person name="Moran D.A.P."/>
            <person name="Shinohara A."/>
            <person name="Yoshida Y."/>
            <person name="Fujiwara M."/>
            <person name="Mori M."/>
            <person name="Tomita M."/>
            <person name="Arakawa K."/>
        </authorList>
    </citation>
    <scope>NUCLEOTIDE SEQUENCE [LARGE SCALE GENOMIC DNA]</scope>
</reference>
<accession>A0A4Y2P7Z8</accession>
<comment type="caution">
    <text evidence="1">The sequence shown here is derived from an EMBL/GenBank/DDBJ whole genome shotgun (WGS) entry which is preliminary data.</text>
</comment>
<proteinExistence type="predicted"/>
<name>A0A4Y2P7Z8_ARAVE</name>
<dbReference type="AlphaFoldDB" id="A0A4Y2P7Z8"/>
<organism evidence="1 2">
    <name type="scientific">Araneus ventricosus</name>
    <name type="common">Orbweaver spider</name>
    <name type="synonym">Epeira ventricosa</name>
    <dbReference type="NCBI Taxonomy" id="182803"/>
    <lineage>
        <taxon>Eukaryota</taxon>
        <taxon>Metazoa</taxon>
        <taxon>Ecdysozoa</taxon>
        <taxon>Arthropoda</taxon>
        <taxon>Chelicerata</taxon>
        <taxon>Arachnida</taxon>
        <taxon>Araneae</taxon>
        <taxon>Araneomorphae</taxon>
        <taxon>Entelegynae</taxon>
        <taxon>Araneoidea</taxon>
        <taxon>Araneidae</taxon>
        <taxon>Araneus</taxon>
    </lineage>
</organism>
<feature type="non-terminal residue" evidence="1">
    <location>
        <position position="1"/>
    </location>
</feature>
<protein>
    <submittedName>
        <fullName evidence="1">Uncharacterized protein</fullName>
    </submittedName>
</protein>
<evidence type="ECO:0000313" key="2">
    <source>
        <dbReference type="Proteomes" id="UP000499080"/>
    </source>
</evidence>
<dbReference type="EMBL" id="BGPR01131597">
    <property type="protein sequence ID" value="GBN47163.1"/>
    <property type="molecule type" value="Genomic_DNA"/>
</dbReference>